<dbReference type="Proteomes" id="UP000681027">
    <property type="component" value="Unassembled WGS sequence"/>
</dbReference>
<dbReference type="PROSITE" id="PS51186">
    <property type="entry name" value="GNAT"/>
    <property type="match status" value="1"/>
</dbReference>
<dbReference type="InterPro" id="IPR050832">
    <property type="entry name" value="Bact_Acetyltransf"/>
</dbReference>
<name>A0ABS5NSZ1_9BACI</name>
<keyword evidence="2" id="KW-0012">Acyltransferase</keyword>
<dbReference type="RefSeq" id="WP_213102419.1">
    <property type="nucleotide sequence ID" value="NZ_JAGYPM010000003.1"/>
</dbReference>
<comment type="caution">
    <text evidence="4">The sequence shown here is derived from an EMBL/GenBank/DDBJ whole genome shotgun (WGS) entry which is preliminary data.</text>
</comment>
<gene>
    <name evidence="4" type="ORF">KHA94_12200</name>
</gene>
<dbReference type="InterPro" id="IPR016181">
    <property type="entry name" value="Acyl_CoA_acyltransferase"/>
</dbReference>
<dbReference type="Gene3D" id="3.40.630.30">
    <property type="match status" value="1"/>
</dbReference>
<proteinExistence type="predicted"/>
<evidence type="ECO:0000256" key="2">
    <source>
        <dbReference type="ARBA" id="ARBA00023315"/>
    </source>
</evidence>
<feature type="domain" description="N-acetyltransferase" evidence="3">
    <location>
        <begin position="8"/>
        <end position="159"/>
    </location>
</feature>
<evidence type="ECO:0000313" key="5">
    <source>
        <dbReference type="Proteomes" id="UP000681027"/>
    </source>
</evidence>
<accession>A0ABS5NSZ1</accession>
<dbReference type="CDD" id="cd04301">
    <property type="entry name" value="NAT_SF"/>
    <property type="match status" value="1"/>
</dbReference>
<sequence length="1024" mass="117723">MNQLTNTILIEEYHKGLAAGIAKMWNLSRDSWGGDTRVYTEEQIKLKEANSGNIALYLALDGTEVVGYCGLSEYKEDTGSLYIPLLNVRPDYHGKKIGKMLLMKALNKTIELGWPRLDLYTWPGNVKAVPLYKKCGFFWEDRDDTTHLMNFIPAVLNTPLLKPLFSQLDWYNSSIKVIEVKPDGKKENGFTYYEYAWENDQTKARVRFERTGRGISLIETDDYLLELRMMDHEVIEEEAQMYEFKFVNKTNKPVSLKVKGNQHERAIFSLNEELVVAEEAVIRNEVVFLQGDEPSAWKTHPYLSLHVEVNGMECELRLGVFPKQPAKITAKTNGNISFLNNKEIIELEIENSLKVDAEFELNFPENEYVQLINSIHYISLKKNERKLIKLPFIVKKFGFYQPTLTCKAKKADGTGLSFTNQFIGIALKGFGEKFGGESKEYWHIYNGLCQVNIRKMDYLMTAGKDQLTEQPLAFFVPKLGKPYSTEFSKHKADKIEWYSEEESITFKLEFTSKDFKGISIRLYTSLYGDGIVKKWAVIKNNGIESFRQLHLNQALYHEKSHAYFPLNHHVVEFSNTKYLEFGDIHQISLTGNWYFSEDHNGPIGFCWPKACTANIDSWQFYLEYELGLLNPGDEIEIEPCILSIGAFRTWQEWEAFVNYQTDQQCSSLISELGLAFEGKSPVFSSDDQAAFQLRSFRTNYLQGRLELFLNDERNLSTVISENEEITTYTNSISLKDASPISLLKGVLNSGSQYKELQKLLLITNGEVKAYTEETDQFTSYVLENGVIKIKAAPSFYPGLYSLKLDNREWFDHSFPESIAKGWWNPWAGGMKTIPSKLNSFSLMKGESIAEFIDLEDNRGNEWKSLAIHTKIIHHDIWKGLQYTQYFAILPGVPVLAYFVHVKDSGGKSLIGETWNTDLFIKGDSLNDLSVTPSQHTDAKKYFVGKEEQLLFMKKGSFIASENRQDKMYLVEGTDSKHLECYMNKEVFQVNNIQKSTAKTKPGFIIFDERILSESILRDLNQFEF</sequence>
<keyword evidence="1" id="KW-0808">Transferase</keyword>
<keyword evidence="5" id="KW-1185">Reference proteome</keyword>
<protein>
    <submittedName>
        <fullName evidence="4">GNAT family N-acetyltransferase</fullName>
    </submittedName>
</protein>
<reference evidence="4 5" key="1">
    <citation type="submission" date="2021-05" db="EMBL/GenBank/DDBJ databases">
        <title>Novel Bacillus species.</title>
        <authorList>
            <person name="Liu G."/>
        </authorList>
    </citation>
    <scope>NUCLEOTIDE SEQUENCE [LARGE SCALE GENOMIC DNA]</scope>
    <source>
        <strain evidence="4 5">FJAT-49705</strain>
    </source>
</reference>
<evidence type="ECO:0000313" key="4">
    <source>
        <dbReference type="EMBL" id="MBS4190944.1"/>
    </source>
</evidence>
<dbReference type="SUPFAM" id="SSF55729">
    <property type="entry name" value="Acyl-CoA N-acyltransferases (Nat)"/>
    <property type="match status" value="1"/>
</dbReference>
<organism evidence="4 5">
    <name type="scientific">Cytobacillus citreus</name>
    <dbReference type="NCBI Taxonomy" id="2833586"/>
    <lineage>
        <taxon>Bacteria</taxon>
        <taxon>Bacillati</taxon>
        <taxon>Bacillota</taxon>
        <taxon>Bacilli</taxon>
        <taxon>Bacillales</taxon>
        <taxon>Bacillaceae</taxon>
        <taxon>Cytobacillus</taxon>
    </lineage>
</organism>
<evidence type="ECO:0000256" key="1">
    <source>
        <dbReference type="ARBA" id="ARBA00022679"/>
    </source>
</evidence>
<dbReference type="Pfam" id="PF00583">
    <property type="entry name" value="Acetyltransf_1"/>
    <property type="match status" value="1"/>
</dbReference>
<dbReference type="InterPro" id="IPR000182">
    <property type="entry name" value="GNAT_dom"/>
</dbReference>
<evidence type="ECO:0000259" key="3">
    <source>
        <dbReference type="PROSITE" id="PS51186"/>
    </source>
</evidence>
<dbReference type="EMBL" id="JAGYPM010000003">
    <property type="protein sequence ID" value="MBS4190944.1"/>
    <property type="molecule type" value="Genomic_DNA"/>
</dbReference>
<dbReference type="PANTHER" id="PTHR43877">
    <property type="entry name" value="AMINOALKYLPHOSPHONATE N-ACETYLTRANSFERASE-RELATED-RELATED"/>
    <property type="match status" value="1"/>
</dbReference>